<dbReference type="PROSITE" id="PS50157">
    <property type="entry name" value="ZINC_FINGER_C2H2_2"/>
    <property type="match status" value="1"/>
</dbReference>
<dbReference type="OrthoDB" id="6138780at2759"/>
<dbReference type="InterPro" id="IPR003599">
    <property type="entry name" value="Ig_sub"/>
</dbReference>
<evidence type="ECO:0000259" key="5">
    <source>
        <dbReference type="PROSITE" id="PS50835"/>
    </source>
</evidence>
<dbReference type="SMART" id="SM00408">
    <property type="entry name" value="IGc2"/>
    <property type="match status" value="1"/>
</dbReference>
<keyword evidence="3" id="KW-1133">Transmembrane helix</keyword>
<dbReference type="SMART" id="SM01411">
    <property type="entry name" value="Ephrin_rec_like"/>
    <property type="match status" value="1"/>
</dbReference>
<protein>
    <recommendedName>
        <fullName evidence="8">Ig-like domain-containing protein</fullName>
    </recommendedName>
</protein>
<feature type="compositionally biased region" description="Basic and acidic residues" evidence="2">
    <location>
        <begin position="274"/>
        <end position="284"/>
    </location>
</feature>
<gene>
    <name evidence="6" type="ORF">MCOR_25640</name>
</gene>
<evidence type="ECO:0000259" key="4">
    <source>
        <dbReference type="PROSITE" id="PS50157"/>
    </source>
</evidence>
<name>A0A6J8C2D0_MYTCO</name>
<proteinExistence type="predicted"/>
<dbReference type="EMBL" id="CACVKT020004547">
    <property type="protein sequence ID" value="CAC5390548.1"/>
    <property type="molecule type" value="Genomic_DNA"/>
</dbReference>
<keyword evidence="1" id="KW-0862">Zinc</keyword>
<dbReference type="Gene3D" id="3.30.160.60">
    <property type="entry name" value="Classic Zinc Finger"/>
    <property type="match status" value="1"/>
</dbReference>
<evidence type="ECO:0008006" key="8">
    <source>
        <dbReference type="Google" id="ProtNLM"/>
    </source>
</evidence>
<dbReference type="Proteomes" id="UP000507470">
    <property type="component" value="Unassembled WGS sequence"/>
</dbReference>
<dbReference type="Gene3D" id="2.10.50.10">
    <property type="entry name" value="Tumor Necrosis Factor Receptor, subunit A, domain 2"/>
    <property type="match status" value="1"/>
</dbReference>
<dbReference type="Pfam" id="PF13927">
    <property type="entry name" value="Ig_3"/>
    <property type="match status" value="1"/>
</dbReference>
<sequence length="2037" mass="230077">MPQAQKEVPTNKWAWKMKERMESAHSIVRKNTETAMRRQKRYHDLKLSWQKFEKDDEVYVYFPVKKSGRSPKFTSFWRGPFKIIDRCTEVTYRVNCAYRGKEQVIHVDRIRKKNMQRLRDEAIESENGQEREPVNDVCSTEGWGNMQNEEQIVTSDSGTKCLEEKGNHAKYKENTKEGCFYTSLRGKFQCPFCPLEFGNKEDRNRHLIECTDSRLFCELCSYNTNKRTNLTRHFKKVHCSTDDKDESEDTEAEVESEIDDKTTKKQKPITKPISGDKSKDENNNKKPVSSGEPSTQTVDTNKTNINTEPEEGGIFEDTVKLDNSKSLFTDYDDISSDEDDDDIGLTDKPSELIVSQPKKPVNEIDESMNMGRIFRKKTDPMPIIAPKKRKTTTVQDLKKKLVKTMPGITSINTATLGSDIMPQRCQCNCNLDNMKTVYVKTITKYLKDGKQVKVVEKKDKLQGYIPTGGKNATGGLQQTIFEVHKLARRLLPKGCAVLELASCGEKGISKNIILSSTSSWYKLSTNSSIYFTMGIVFVESEDFSFPVSISGLEVISMNSNFELIFGSLKYSKANGIELYNRRNHTCFFFETTPRDVHALIASFVPTVFDKLYGVLPNWVRFSESGTKGLSITDLKTDLLTGEELRAISDCKGAPVYDERLYSVFRFGTNMSITLFENEVHLPSPLAGNRFCLVVDICQDNGGTAFLLIPPESRSFLEKFDIFKSLNQNKGVIFRPYGVGLSLAKNIDVTHSKKQVIAWNGDNFFQYPVFPSANVWLHSNFEWGFKADFFSLKIEGNMELFLAGPRISNLLTGLFVDEWNALLQIKELGFTPAFTFKLFNQDVNLALHDIVTASIEVYLSIGGQKERTWCGNGANPEGVFLSFMTNLNPLRNVPLVKDWVFDMNVRLHAFFTTSPNHIPTSNTTINILTDIEDLSAAIHRFGDVLIDLIQRFGKDLSDTVRKFLRDLQMLSVSFVQMLTNVIKTGQVDIKHISNIAGNIWTTYIDSFKRKGQGVLDLLEFEKDVVAFNISRFIKEEQILISHNVDKLLSKVSGQVFTAIKNYNGFGLRFSVDLYLIKLGFGQMDIEFIYSVDRLGQCSKFKKMYDLLNGEQSVKVLGRPTIQKRLGKMQSLGKYKSLGYFLKFELSDSVSLALSMTSKRFVAHLHAHAAVLGMKVSGDLFISNKRLFLALEGNLWNVYFARLSVSTELGKHWYDLTYSVKGELVVKRGENDFGGSYLGGLRILSQKAADDANKRLNAAKDKLTSAQHGISRVQDKLTRAQQNIRNCNSAFDAAVYSMNKAKHVLDDAKGPFERAIEKLNKAQKHLDSLCKIKTCRKICVPGIKVRWCKTGWLHIPYPCFRTTSCMWRIPNVACVIANVACRAVRAVAYVALEAVKLFVRVPMLAFDVAKSAVSVAQFVVDKSRIVLVLAEGVLEVAKVGLETAKAVLDVAKAGIDAVKFIVGAALHVYDLIVKYGLQFLLDVRNCRFEVELSTEDKAAFEVSCELQAFHLHWHKFTFEFDFRHPAVSMWRIAKSTIKTLLEFVGDIFGKRKRRSILYKSMSKLHHIIQIYKRDVINQSDYMNFSHENTKSSYQYADDSSEVHFKSKFKTQIEYFAFNCESFRHTYSFLSESIESLYMMTHESTSALNDVINVQNTINDMNIPITADNLTAESLGISTDYALREFNLTDEDIRIAIENATDMSSDDSYLSQMANASSFAAELLDAQMADADSISVIDHWIHGMTNTSRNYFDETECYDFKDCVLYSFSNLHDLFDDDTIPDIEYSRNATAILEDQFSELLFNSSRSIKDTNRFLVEVSEWLTRLNYSNVFCAVPPNVSIEDPNQIALLGSSINIICNVIGDPRPRISWYHNGTLLIGANQDVLLLNNIQQIQGGIYKCLAENVVGNVSSNDAEVFVQECPPGTFFDNGMCSLCDIGMYQPSKNQLKCIACGSGLKTSATGSKEVSGCVDQVKSTNKTKIAAGVIVGIAVVIAVLFVFFKLMQPKKTKVKPYPDAVKRPDSVQKPVFKHAFVDPVHTGKS</sequence>
<evidence type="ECO:0000313" key="6">
    <source>
        <dbReference type="EMBL" id="CAC5390548.1"/>
    </source>
</evidence>
<accession>A0A6J8C2D0</accession>
<feature type="region of interest" description="Disordered" evidence="2">
    <location>
        <begin position="238"/>
        <end position="317"/>
    </location>
</feature>
<dbReference type="Gene3D" id="2.60.40.10">
    <property type="entry name" value="Immunoglobulins"/>
    <property type="match status" value="1"/>
</dbReference>
<feature type="domain" description="C2H2-type" evidence="4">
    <location>
        <begin position="215"/>
        <end position="243"/>
    </location>
</feature>
<dbReference type="InterPro" id="IPR009030">
    <property type="entry name" value="Growth_fac_rcpt_cys_sf"/>
</dbReference>
<keyword evidence="3" id="KW-0812">Transmembrane</keyword>
<dbReference type="SMART" id="SM00409">
    <property type="entry name" value="IG"/>
    <property type="match status" value="1"/>
</dbReference>
<dbReference type="Gene3D" id="1.20.120.330">
    <property type="entry name" value="Nucleotidyltransferases domain 2"/>
    <property type="match status" value="1"/>
</dbReference>
<organism evidence="6 7">
    <name type="scientific">Mytilus coruscus</name>
    <name type="common">Sea mussel</name>
    <dbReference type="NCBI Taxonomy" id="42192"/>
    <lineage>
        <taxon>Eukaryota</taxon>
        <taxon>Metazoa</taxon>
        <taxon>Spiralia</taxon>
        <taxon>Lophotrochozoa</taxon>
        <taxon>Mollusca</taxon>
        <taxon>Bivalvia</taxon>
        <taxon>Autobranchia</taxon>
        <taxon>Pteriomorphia</taxon>
        <taxon>Mytilida</taxon>
        <taxon>Mytiloidea</taxon>
        <taxon>Mytilidae</taxon>
        <taxon>Mytilinae</taxon>
        <taxon>Mytilus</taxon>
    </lineage>
</organism>
<dbReference type="SUPFAM" id="SSF48726">
    <property type="entry name" value="Immunoglobulin"/>
    <property type="match status" value="1"/>
</dbReference>
<evidence type="ECO:0000256" key="1">
    <source>
        <dbReference type="PROSITE-ProRule" id="PRU00042"/>
    </source>
</evidence>
<dbReference type="InterPro" id="IPR007110">
    <property type="entry name" value="Ig-like_dom"/>
</dbReference>
<dbReference type="SUPFAM" id="SSF57184">
    <property type="entry name" value="Growth factor receptor domain"/>
    <property type="match status" value="1"/>
</dbReference>
<feature type="domain" description="Ig-like" evidence="5">
    <location>
        <begin position="1833"/>
        <end position="1913"/>
    </location>
</feature>
<reference evidence="6 7" key="1">
    <citation type="submission" date="2020-06" db="EMBL/GenBank/DDBJ databases">
        <authorList>
            <person name="Li R."/>
            <person name="Bekaert M."/>
        </authorList>
    </citation>
    <scope>NUCLEOTIDE SEQUENCE [LARGE SCALE GENOMIC DNA]</scope>
    <source>
        <strain evidence="7">wild</strain>
    </source>
</reference>
<feature type="transmembrane region" description="Helical" evidence="3">
    <location>
        <begin position="1977"/>
        <end position="1996"/>
    </location>
</feature>
<keyword evidence="1" id="KW-0479">Metal-binding</keyword>
<dbReference type="PROSITE" id="PS50835">
    <property type="entry name" value="IG_LIKE"/>
    <property type="match status" value="1"/>
</dbReference>
<evidence type="ECO:0000256" key="2">
    <source>
        <dbReference type="SAM" id="MobiDB-lite"/>
    </source>
</evidence>
<keyword evidence="3" id="KW-0472">Membrane</keyword>
<keyword evidence="7" id="KW-1185">Reference proteome</keyword>
<evidence type="ECO:0000313" key="7">
    <source>
        <dbReference type="Proteomes" id="UP000507470"/>
    </source>
</evidence>
<evidence type="ECO:0000256" key="3">
    <source>
        <dbReference type="SAM" id="Phobius"/>
    </source>
</evidence>
<dbReference type="SMART" id="SM00355">
    <property type="entry name" value="ZnF_C2H2"/>
    <property type="match status" value="2"/>
</dbReference>
<dbReference type="InterPro" id="IPR013087">
    <property type="entry name" value="Znf_C2H2_type"/>
</dbReference>
<dbReference type="InterPro" id="IPR036179">
    <property type="entry name" value="Ig-like_dom_sf"/>
</dbReference>
<feature type="compositionally biased region" description="Polar residues" evidence="2">
    <location>
        <begin position="285"/>
        <end position="307"/>
    </location>
</feature>
<dbReference type="GO" id="GO:0008270">
    <property type="term" value="F:zinc ion binding"/>
    <property type="evidence" value="ECO:0007669"/>
    <property type="project" value="UniProtKB-KW"/>
</dbReference>
<dbReference type="InterPro" id="IPR011641">
    <property type="entry name" value="Tyr-kin_ephrin_A/B_rcpt-like"/>
</dbReference>
<dbReference type="Pfam" id="PF07699">
    <property type="entry name" value="Ephrin_rec_like"/>
    <property type="match status" value="1"/>
</dbReference>
<feature type="compositionally biased region" description="Acidic residues" evidence="2">
    <location>
        <begin position="243"/>
        <end position="258"/>
    </location>
</feature>
<keyword evidence="1" id="KW-0863">Zinc-finger</keyword>
<dbReference type="InterPro" id="IPR003598">
    <property type="entry name" value="Ig_sub2"/>
</dbReference>
<dbReference type="InterPro" id="IPR013783">
    <property type="entry name" value="Ig-like_fold"/>
</dbReference>
<dbReference type="InterPro" id="IPR054465">
    <property type="entry name" value="Integrase_p58-like_C"/>
</dbReference>
<dbReference type="Pfam" id="PF22938">
    <property type="entry name" value="Integrase_p58_C"/>
    <property type="match status" value="1"/>
</dbReference>